<dbReference type="SUPFAM" id="SSF55729">
    <property type="entry name" value="Acyl-CoA N-acyltransferases (Nat)"/>
    <property type="match status" value="1"/>
</dbReference>
<dbReference type="AlphaFoldDB" id="A0A495VXN5"/>
<dbReference type="CDD" id="cd04301">
    <property type="entry name" value="NAT_SF"/>
    <property type="match status" value="1"/>
</dbReference>
<dbReference type="Pfam" id="PF00583">
    <property type="entry name" value="Acetyltransf_1"/>
    <property type="match status" value="1"/>
</dbReference>
<organism evidence="3 4">
    <name type="scientific">Saccharothrix australiensis</name>
    <dbReference type="NCBI Taxonomy" id="2072"/>
    <lineage>
        <taxon>Bacteria</taxon>
        <taxon>Bacillati</taxon>
        <taxon>Actinomycetota</taxon>
        <taxon>Actinomycetes</taxon>
        <taxon>Pseudonocardiales</taxon>
        <taxon>Pseudonocardiaceae</taxon>
        <taxon>Saccharothrix</taxon>
    </lineage>
</organism>
<dbReference type="GO" id="GO:0016747">
    <property type="term" value="F:acyltransferase activity, transferring groups other than amino-acyl groups"/>
    <property type="evidence" value="ECO:0007669"/>
    <property type="project" value="InterPro"/>
</dbReference>
<gene>
    <name evidence="3" type="ORF">C8E97_2805</name>
</gene>
<protein>
    <submittedName>
        <fullName evidence="3">CubicO group peptidase (Beta-lactamase class C family)</fullName>
    </submittedName>
</protein>
<dbReference type="EMBL" id="RBXO01000001">
    <property type="protein sequence ID" value="RKT54191.1"/>
    <property type="molecule type" value="Genomic_DNA"/>
</dbReference>
<dbReference type="Gene3D" id="3.40.630.30">
    <property type="match status" value="1"/>
</dbReference>
<comment type="caution">
    <text evidence="3">The sequence shown here is derived from an EMBL/GenBank/DDBJ whole genome shotgun (WGS) entry which is preliminary data.</text>
</comment>
<reference evidence="3 4" key="1">
    <citation type="submission" date="2018-10" db="EMBL/GenBank/DDBJ databases">
        <title>Sequencing the genomes of 1000 actinobacteria strains.</title>
        <authorList>
            <person name="Klenk H.-P."/>
        </authorList>
    </citation>
    <scope>NUCLEOTIDE SEQUENCE [LARGE SCALE GENOMIC DNA]</scope>
    <source>
        <strain evidence="3 4">DSM 43800</strain>
    </source>
</reference>
<dbReference type="RefSeq" id="WP_121005582.1">
    <property type="nucleotide sequence ID" value="NZ_RBXO01000001.1"/>
</dbReference>
<dbReference type="InterPro" id="IPR050789">
    <property type="entry name" value="Diverse_Enzym_Activities"/>
</dbReference>
<evidence type="ECO:0000313" key="4">
    <source>
        <dbReference type="Proteomes" id="UP000282084"/>
    </source>
</evidence>
<dbReference type="InterPro" id="IPR000182">
    <property type="entry name" value="GNAT_dom"/>
</dbReference>
<dbReference type="PROSITE" id="PS51186">
    <property type="entry name" value="GNAT"/>
    <property type="match status" value="1"/>
</dbReference>
<feature type="region of interest" description="Disordered" evidence="1">
    <location>
        <begin position="333"/>
        <end position="393"/>
    </location>
</feature>
<dbReference type="InterPro" id="IPR001466">
    <property type="entry name" value="Beta-lactam-related"/>
</dbReference>
<evidence type="ECO:0000259" key="2">
    <source>
        <dbReference type="PROSITE" id="PS51186"/>
    </source>
</evidence>
<dbReference type="SUPFAM" id="SSF56601">
    <property type="entry name" value="beta-lactamase/transpeptidase-like"/>
    <property type="match status" value="1"/>
</dbReference>
<feature type="domain" description="N-acetyltransferase" evidence="2">
    <location>
        <begin position="495"/>
        <end position="646"/>
    </location>
</feature>
<accession>A0A495VXN5</accession>
<dbReference type="InterPro" id="IPR012338">
    <property type="entry name" value="Beta-lactam/transpept-like"/>
</dbReference>
<dbReference type="OrthoDB" id="3171327at2"/>
<proteinExistence type="predicted"/>
<dbReference type="Gene3D" id="3.40.710.10">
    <property type="entry name" value="DD-peptidase/beta-lactamase superfamily"/>
    <property type="match status" value="1"/>
</dbReference>
<sequence length="646" mass="69379">MPPSPVGSTALAALLADFLAAREAPGVALGIAGPGRRPEVLCAGSARAPDRPVTRTTRFRLASLTKQVVMVAVLRLVERGELALGEPVTLRVRRGAGRRPVTVADLLCNTSGLGDVLTWRQALADAVPLPARLPATLTPRREPGERWEYSNIGFALLARVVADRVGEPFQQHVARTITGPLELRATTFGAAAADLATPLEREDGRWRPVPPSEPDLPDVLGLVSTAGDAARLAGALLEPRRLLDRPLVQHLDAATFAVHDSLPRQCPFLVRLDIAGHEVFWHDGFDGGFSAAMFLVPAAGLAFVLLANGPTWRLGEDLGPRVLTALLEDAPLEDARPTAARPAEARPTGERFVGAQPDGARPGAARRHGPRPSDPRRLCGHYRHPAGHPLEPRPPDAVVSLADDSLWLSTPLTGQRVRLLPDGPLVYALEGTGARVRRTAFVTDEAGRVTGLGIDGMVLLPRRRLPTALPWHAHRALRGIARALLEKGGSMTATRTIHPAGEDDLPAVLELWDLNVLRAAGERLGDEERAAVTEHLRAAVEDPLSTCLISGTGPDRPPDGFVTAHLLGHSTYPGYVGVVEELFVRPDRRRRGIGRALVSAALEHLRAGGADHYRIEVSPDDAEAAALFKELGWEPSLMIYSRYDDA</sequence>
<feature type="compositionally biased region" description="Low complexity" evidence="1">
    <location>
        <begin position="350"/>
        <end position="363"/>
    </location>
</feature>
<dbReference type="Pfam" id="PF00144">
    <property type="entry name" value="Beta-lactamase"/>
    <property type="match status" value="1"/>
</dbReference>
<evidence type="ECO:0000313" key="3">
    <source>
        <dbReference type="EMBL" id="RKT54191.1"/>
    </source>
</evidence>
<dbReference type="PANTHER" id="PTHR43283">
    <property type="entry name" value="BETA-LACTAMASE-RELATED"/>
    <property type="match status" value="1"/>
</dbReference>
<dbReference type="InterPro" id="IPR016181">
    <property type="entry name" value="Acyl_CoA_acyltransferase"/>
</dbReference>
<evidence type="ECO:0000256" key="1">
    <source>
        <dbReference type="SAM" id="MobiDB-lite"/>
    </source>
</evidence>
<dbReference type="Proteomes" id="UP000282084">
    <property type="component" value="Unassembled WGS sequence"/>
</dbReference>
<name>A0A495VXN5_9PSEU</name>
<keyword evidence="4" id="KW-1185">Reference proteome</keyword>